<sequence length="77" mass="8214">MKRKIVVFGIALLIIISMSMVIKISTGATKNDDAVWDVTLDFSETGGKIDYVVFGEAPDANDGAVDSYDTPKPPPAP</sequence>
<organism evidence="1">
    <name type="scientific">marine sediment metagenome</name>
    <dbReference type="NCBI Taxonomy" id="412755"/>
    <lineage>
        <taxon>unclassified sequences</taxon>
        <taxon>metagenomes</taxon>
        <taxon>ecological metagenomes</taxon>
    </lineage>
</organism>
<protein>
    <submittedName>
        <fullName evidence="1">Uncharacterized protein</fullName>
    </submittedName>
</protein>
<name>X1RB05_9ZZZZ</name>
<accession>X1RB05</accession>
<comment type="caution">
    <text evidence="1">The sequence shown here is derived from an EMBL/GenBank/DDBJ whole genome shotgun (WGS) entry which is preliminary data.</text>
</comment>
<feature type="non-terminal residue" evidence="1">
    <location>
        <position position="77"/>
    </location>
</feature>
<gene>
    <name evidence="1" type="ORF">S12H4_24430</name>
</gene>
<dbReference type="EMBL" id="BARW01013258">
    <property type="protein sequence ID" value="GAI77927.1"/>
    <property type="molecule type" value="Genomic_DNA"/>
</dbReference>
<reference evidence="1" key="1">
    <citation type="journal article" date="2014" name="Front. Microbiol.">
        <title>High frequency of phylogenetically diverse reductive dehalogenase-homologous genes in deep subseafloor sedimentary metagenomes.</title>
        <authorList>
            <person name="Kawai M."/>
            <person name="Futagami T."/>
            <person name="Toyoda A."/>
            <person name="Takaki Y."/>
            <person name="Nishi S."/>
            <person name="Hori S."/>
            <person name="Arai W."/>
            <person name="Tsubouchi T."/>
            <person name="Morono Y."/>
            <person name="Uchiyama I."/>
            <person name="Ito T."/>
            <person name="Fujiyama A."/>
            <person name="Inagaki F."/>
            <person name="Takami H."/>
        </authorList>
    </citation>
    <scope>NUCLEOTIDE SEQUENCE</scope>
    <source>
        <strain evidence="1">Expedition CK06-06</strain>
    </source>
</reference>
<proteinExistence type="predicted"/>
<dbReference type="AlphaFoldDB" id="X1RB05"/>
<evidence type="ECO:0000313" key="1">
    <source>
        <dbReference type="EMBL" id="GAI77927.1"/>
    </source>
</evidence>